<name>A0A3D9Z3I0_9HYPH</name>
<accession>A0A3D9Z3I0</accession>
<keyword evidence="2" id="KW-0732">Signal</keyword>
<feature type="region of interest" description="Disordered" evidence="1">
    <location>
        <begin position="294"/>
        <end position="316"/>
    </location>
</feature>
<organism evidence="3 4">
    <name type="scientific">Methylovirgula ligni</name>
    <dbReference type="NCBI Taxonomy" id="569860"/>
    <lineage>
        <taxon>Bacteria</taxon>
        <taxon>Pseudomonadati</taxon>
        <taxon>Pseudomonadota</taxon>
        <taxon>Alphaproteobacteria</taxon>
        <taxon>Hyphomicrobiales</taxon>
        <taxon>Beijerinckiaceae</taxon>
        <taxon>Methylovirgula</taxon>
    </lineage>
</organism>
<feature type="compositionally biased region" description="Polar residues" evidence="1">
    <location>
        <begin position="298"/>
        <end position="316"/>
    </location>
</feature>
<reference evidence="3" key="1">
    <citation type="submission" date="2018-08" db="EMBL/GenBank/DDBJ databases">
        <title>Genomic Encyclopedia of Type Strains, Phase IV (KMG-IV): sequencing the most valuable type-strain genomes for metagenomic binning, comparative biology and taxonomic classification.</title>
        <authorList>
            <person name="Goeker M."/>
        </authorList>
    </citation>
    <scope>NUCLEOTIDE SEQUENCE [LARGE SCALE GENOMIC DNA]</scope>
    <source>
        <strain evidence="3">BW863</strain>
    </source>
</reference>
<feature type="signal peptide" evidence="2">
    <location>
        <begin position="1"/>
        <end position="18"/>
    </location>
</feature>
<sequence>MLARVFLALWLSALCGCASQQLNYNTWDIAANVDDLYTKQVLNNVAKFIDNEWAFPSSVSVSLGTVSTTDTITPSLSFPFTSSIANAAAAASGSVTKTTTLAGTGATLGATNTQTQNWNVTPLSDADTLRNYQAIYRYGIYGTDLIREYKTPDVFLNPSFVPDPYLFQLPHCVLCAAVQGKFLGREKAYHLYVNPDLPRRFIYWRGDPGALTPNRLPLEGTIPLADLGHFGHYELFITAEDYRRGALNNFVFFLMPNSIPAEVFTSAGLPAPEGQRQTEGVHAHPAASFAPSGGASNFRFTPSTQQPNYPLVIPSQ</sequence>
<dbReference type="PROSITE" id="PS51257">
    <property type="entry name" value="PROKAR_LIPOPROTEIN"/>
    <property type="match status" value="1"/>
</dbReference>
<protein>
    <submittedName>
        <fullName evidence="3">Uncharacterized protein</fullName>
    </submittedName>
</protein>
<dbReference type="RefSeq" id="WP_129396533.1">
    <property type="nucleotide sequence ID" value="NZ_CP025086.1"/>
</dbReference>
<gene>
    <name evidence="3" type="ORF">DES32_1526</name>
</gene>
<dbReference type="EMBL" id="QUMO01000002">
    <property type="protein sequence ID" value="REF87889.1"/>
    <property type="molecule type" value="Genomic_DNA"/>
</dbReference>
<comment type="caution">
    <text evidence="3">The sequence shown here is derived from an EMBL/GenBank/DDBJ whole genome shotgun (WGS) entry which is preliminary data.</text>
</comment>
<evidence type="ECO:0000256" key="1">
    <source>
        <dbReference type="SAM" id="MobiDB-lite"/>
    </source>
</evidence>
<proteinExistence type="predicted"/>
<evidence type="ECO:0000313" key="3">
    <source>
        <dbReference type="EMBL" id="REF87889.1"/>
    </source>
</evidence>
<keyword evidence="4" id="KW-1185">Reference proteome</keyword>
<dbReference type="AlphaFoldDB" id="A0A3D9Z3I0"/>
<dbReference type="OrthoDB" id="8482117at2"/>
<evidence type="ECO:0000256" key="2">
    <source>
        <dbReference type="SAM" id="SignalP"/>
    </source>
</evidence>
<evidence type="ECO:0000313" key="4">
    <source>
        <dbReference type="Proteomes" id="UP000256900"/>
    </source>
</evidence>
<dbReference type="Proteomes" id="UP000256900">
    <property type="component" value="Unassembled WGS sequence"/>
</dbReference>
<feature type="chain" id="PRO_5017809324" evidence="2">
    <location>
        <begin position="19"/>
        <end position="316"/>
    </location>
</feature>